<evidence type="ECO:0000313" key="5">
    <source>
        <dbReference type="Proteomes" id="UP000256345"/>
    </source>
</evidence>
<feature type="signal peptide" evidence="1">
    <location>
        <begin position="1"/>
        <end position="21"/>
    </location>
</feature>
<keyword evidence="5" id="KW-1185">Reference proteome</keyword>
<dbReference type="AlphaFoldDB" id="A0AAC8Q762"/>
<dbReference type="EMBL" id="CP011509">
    <property type="protein sequence ID" value="AKJ02227.1"/>
    <property type="molecule type" value="Genomic_DNA"/>
</dbReference>
<protein>
    <recommendedName>
        <fullName evidence="6">DUF1795 domain-containing protein</fullName>
    </recommendedName>
</protein>
<evidence type="ECO:0000313" key="4">
    <source>
        <dbReference type="Proteomes" id="UP000035579"/>
    </source>
</evidence>
<reference evidence="3 5" key="2">
    <citation type="submission" date="2018-08" db="EMBL/GenBank/DDBJ databases">
        <title>Genomic Encyclopedia of Archaeal and Bacterial Type Strains, Phase II (KMG-II): from individual species to whole genera.</title>
        <authorList>
            <person name="Goeker M."/>
        </authorList>
    </citation>
    <scope>NUCLEOTIDE SEQUENCE [LARGE SCALE GENOMIC DNA]</scope>
    <source>
        <strain evidence="3 5">DSM 2261</strain>
    </source>
</reference>
<name>A0AAC8Q762_9BACT</name>
<sequence length="159" mass="17680">MRRAYAPLIATLCLFAAPVLAEQFTDTQSGLQFDIPRGWTHKLDGNTLTALSPDETAMLLFFVTDISESDEVVDRVAESMDQVIQNAQVTRRLTIREVNDLKQIQAKGTGTCEEDLCNWDFTLVVGARRNLLVVALGDVDKHEAEIHGVYRSIQNDGSI</sequence>
<evidence type="ECO:0000256" key="1">
    <source>
        <dbReference type="SAM" id="SignalP"/>
    </source>
</evidence>
<keyword evidence="1" id="KW-0732">Signal</keyword>
<dbReference type="RefSeq" id="WP_047856602.1">
    <property type="nucleotide sequence ID" value="NZ_CP011509.1"/>
</dbReference>
<feature type="chain" id="PRO_5041918864" description="DUF1795 domain-containing protein" evidence="1">
    <location>
        <begin position="22"/>
        <end position="159"/>
    </location>
</feature>
<evidence type="ECO:0000313" key="2">
    <source>
        <dbReference type="EMBL" id="AKJ02227.1"/>
    </source>
</evidence>
<evidence type="ECO:0000313" key="3">
    <source>
        <dbReference type="EMBL" id="REG28841.1"/>
    </source>
</evidence>
<accession>A0AAC8Q762</accession>
<dbReference type="EMBL" id="QUMU01000008">
    <property type="protein sequence ID" value="REG28841.1"/>
    <property type="molecule type" value="Genomic_DNA"/>
</dbReference>
<gene>
    <name evidence="2" type="ORF">AA314_03853</name>
    <name evidence="3" type="ORF">ATI61_108383</name>
</gene>
<dbReference type="Proteomes" id="UP000035579">
    <property type="component" value="Chromosome"/>
</dbReference>
<dbReference type="KEGG" id="age:AA314_03853"/>
<dbReference type="Proteomes" id="UP000256345">
    <property type="component" value="Unassembled WGS sequence"/>
</dbReference>
<proteinExistence type="predicted"/>
<evidence type="ECO:0008006" key="6">
    <source>
        <dbReference type="Google" id="ProtNLM"/>
    </source>
</evidence>
<reference evidence="2 4" key="1">
    <citation type="submission" date="2015-05" db="EMBL/GenBank/DDBJ databases">
        <title>Genome assembly of Archangium gephyra DSM 2261.</title>
        <authorList>
            <person name="Sharma G."/>
            <person name="Subramanian S."/>
        </authorList>
    </citation>
    <scope>NUCLEOTIDE SEQUENCE [LARGE SCALE GENOMIC DNA]</scope>
    <source>
        <strain evidence="2 4">DSM 2261</strain>
    </source>
</reference>
<organism evidence="2 4">
    <name type="scientific">Archangium gephyra</name>
    <dbReference type="NCBI Taxonomy" id="48"/>
    <lineage>
        <taxon>Bacteria</taxon>
        <taxon>Pseudomonadati</taxon>
        <taxon>Myxococcota</taxon>
        <taxon>Myxococcia</taxon>
        <taxon>Myxococcales</taxon>
        <taxon>Cystobacterineae</taxon>
        <taxon>Archangiaceae</taxon>
        <taxon>Archangium</taxon>
    </lineage>
</organism>